<sequence length="164" mass="17626">MKKPRNKRYVPKPVSLNPLSEVFGGMSGDHAGHLQTLNIKNHAALAALTTGTGGREEWDLLVGAINIANVMCEQGIGDEFRAATIAGRDALMAVGKRGAASGRFLFRGDELAAMNAALACHDTQLENVRAIDIDRASNEVIRRIRHGINSTNVRAELARDAAQQ</sequence>
<dbReference type="EMBL" id="CP063361">
    <property type="protein sequence ID" value="UOD28743.1"/>
    <property type="molecule type" value="Genomic_DNA"/>
</dbReference>
<proteinExistence type="predicted"/>
<gene>
    <name evidence="1" type="ORF">INH39_25380</name>
</gene>
<organism evidence="1 2">
    <name type="scientific">Massilia violaceinigra</name>
    <dbReference type="NCBI Taxonomy" id="2045208"/>
    <lineage>
        <taxon>Bacteria</taxon>
        <taxon>Pseudomonadati</taxon>
        <taxon>Pseudomonadota</taxon>
        <taxon>Betaproteobacteria</taxon>
        <taxon>Burkholderiales</taxon>
        <taxon>Oxalobacteraceae</taxon>
        <taxon>Telluria group</taxon>
        <taxon>Massilia</taxon>
    </lineage>
</organism>
<name>A0ABY4A1W3_9BURK</name>
<evidence type="ECO:0000313" key="1">
    <source>
        <dbReference type="EMBL" id="UOD28743.1"/>
    </source>
</evidence>
<protein>
    <submittedName>
        <fullName evidence="1">Uncharacterized protein</fullName>
    </submittedName>
</protein>
<accession>A0ABY4A1W3</accession>
<reference evidence="1 2" key="1">
    <citation type="submission" date="2020-10" db="EMBL/GenBank/DDBJ databases">
        <title>Genome analysis of Massilia species.</title>
        <authorList>
            <person name="Jung D.-H."/>
        </authorList>
    </citation>
    <scope>NUCLEOTIDE SEQUENCE [LARGE SCALE GENOMIC DNA]</scope>
    <source>
        <strain evidence="2">sipir</strain>
    </source>
</reference>
<dbReference type="RefSeq" id="WP_243489890.1">
    <property type="nucleotide sequence ID" value="NZ_CP063361.1"/>
</dbReference>
<keyword evidence="2" id="KW-1185">Reference proteome</keyword>
<dbReference type="Proteomes" id="UP000831532">
    <property type="component" value="Chromosome"/>
</dbReference>
<evidence type="ECO:0000313" key="2">
    <source>
        <dbReference type="Proteomes" id="UP000831532"/>
    </source>
</evidence>